<evidence type="ECO:0000259" key="2">
    <source>
        <dbReference type="SMART" id="SM00881"/>
    </source>
</evidence>
<dbReference type="GeneID" id="92205648"/>
<organism evidence="3 4">
    <name type="scientific">Lodderomyces beijingensis</name>
    <dbReference type="NCBI Taxonomy" id="1775926"/>
    <lineage>
        <taxon>Eukaryota</taxon>
        <taxon>Fungi</taxon>
        <taxon>Dikarya</taxon>
        <taxon>Ascomycota</taxon>
        <taxon>Saccharomycotina</taxon>
        <taxon>Pichiomycetes</taxon>
        <taxon>Debaryomycetaceae</taxon>
        <taxon>Candida/Lodderomyces clade</taxon>
        <taxon>Lodderomyces</taxon>
    </lineage>
</organism>
<dbReference type="InterPro" id="IPR036291">
    <property type="entry name" value="NAD(P)-bd_dom_sf"/>
</dbReference>
<dbReference type="EMBL" id="OZ022405">
    <property type="protein sequence ID" value="CAK9435746.1"/>
    <property type="molecule type" value="Genomic_DNA"/>
</dbReference>
<gene>
    <name evidence="3" type="ORF">LODBEIA_P04520</name>
</gene>
<dbReference type="SUPFAM" id="SSF51735">
    <property type="entry name" value="NAD(P)-binding Rossmann-fold domains"/>
    <property type="match status" value="1"/>
</dbReference>
<dbReference type="Gene3D" id="3.40.50.720">
    <property type="entry name" value="NAD(P)-binding Rossmann-like Domain"/>
    <property type="match status" value="1"/>
</dbReference>
<dbReference type="PANTHER" id="PTHR33303">
    <property type="entry name" value="CYTOPLASMIC PROTEIN-RELATED"/>
    <property type="match status" value="1"/>
</dbReference>
<sequence>MEKLAPIPKPPSHHLTNPHIHPNHHPSMSSVKAKIKSFFAPNRQYAVAGASANPSKFGYKILNWYLAHRLPVIPINPREEEILGQKVVADVKSVLHAIESHRDLLTYKTSAADGLSISFLTPPPVTLSTLREIGAVDGYKDVIKGLWFQPGSYDQAVLDLAAELGEFEKVIEEDECILVRGEEGLISANL</sequence>
<evidence type="ECO:0000256" key="1">
    <source>
        <dbReference type="SAM" id="MobiDB-lite"/>
    </source>
</evidence>
<proteinExistence type="predicted"/>
<dbReference type="SMART" id="SM00881">
    <property type="entry name" value="CoA_binding"/>
    <property type="match status" value="1"/>
</dbReference>
<evidence type="ECO:0000313" key="3">
    <source>
        <dbReference type="EMBL" id="CAK9435746.1"/>
    </source>
</evidence>
<dbReference type="RefSeq" id="XP_066827390.1">
    <property type="nucleotide sequence ID" value="XM_066974750.1"/>
</dbReference>
<evidence type="ECO:0000313" key="4">
    <source>
        <dbReference type="Proteomes" id="UP001497383"/>
    </source>
</evidence>
<dbReference type="PANTHER" id="PTHR33303:SF2">
    <property type="entry name" value="COA-BINDING DOMAIN-CONTAINING PROTEIN"/>
    <property type="match status" value="1"/>
</dbReference>
<dbReference type="Pfam" id="PF13380">
    <property type="entry name" value="CoA_binding_2"/>
    <property type="match status" value="1"/>
</dbReference>
<keyword evidence="4" id="KW-1185">Reference proteome</keyword>
<feature type="region of interest" description="Disordered" evidence="1">
    <location>
        <begin position="1"/>
        <end position="28"/>
    </location>
</feature>
<reference evidence="3 4" key="1">
    <citation type="submission" date="2024-03" db="EMBL/GenBank/DDBJ databases">
        <authorList>
            <person name="Brejova B."/>
        </authorList>
    </citation>
    <scope>NUCLEOTIDE SEQUENCE [LARGE SCALE GENOMIC DNA]</scope>
    <source>
        <strain evidence="3 4">CBS 14171</strain>
    </source>
</reference>
<name>A0ABP0ZF80_9ASCO</name>
<accession>A0ABP0ZF80</accession>
<dbReference type="InterPro" id="IPR003781">
    <property type="entry name" value="CoA-bd"/>
</dbReference>
<dbReference type="Proteomes" id="UP001497383">
    <property type="component" value="Chromosome 1"/>
</dbReference>
<protein>
    <recommendedName>
        <fullName evidence="2">CoA-binding domain-containing protein</fullName>
    </recommendedName>
</protein>
<feature type="domain" description="CoA-binding" evidence="2">
    <location>
        <begin position="38"/>
        <end position="152"/>
    </location>
</feature>